<dbReference type="EMBL" id="JAKRKC020000002">
    <property type="protein sequence ID" value="MCK2219372.1"/>
    <property type="molecule type" value="Genomic_DNA"/>
</dbReference>
<evidence type="ECO:0000313" key="2">
    <source>
        <dbReference type="Proteomes" id="UP001317259"/>
    </source>
</evidence>
<sequence>MASAAPGAWRGSTELDLSTWAARGASRDSALVGRALRAWGRAAGQLLYAGKVDGAAVVLVRDGRQVARYTEAGGPGRLEVFPAPRTKPDGTSPLKLRTTAAGSRYLLPPWVREVSAAPLAGAAPAWRRVAVKGGVTAPVKAAAGARCWQGPVLRLRAPEIAHGMPYTMLDLGDLSLANAYYQPPPPAEINRYGPSELDVVPGGFTAWKGLGCAIDRPHGEYEAATAWEFWSGTLPEGVRGRWICLRLTDVEGGSLVRGVLFGTHGGRTTAQQTGGRSGTWDCSRLRRDVVAGAWWRAPSGRHYYVAAGSRRVVRITLGGRAVPGTYAEARERDPELSAVNELGEKVEVLR</sequence>
<dbReference type="Proteomes" id="UP001317259">
    <property type="component" value="Unassembled WGS sequence"/>
</dbReference>
<protein>
    <recommendedName>
        <fullName evidence="3">DUF2804 family protein</fullName>
    </recommendedName>
</protein>
<dbReference type="RefSeq" id="WP_247815611.1">
    <property type="nucleotide sequence ID" value="NZ_JAKRKC020000002.1"/>
</dbReference>
<keyword evidence="2" id="KW-1185">Reference proteome</keyword>
<proteinExistence type="predicted"/>
<organism evidence="1 2">
    <name type="scientific">Actinomadura luzonensis</name>
    <dbReference type="NCBI Taxonomy" id="2805427"/>
    <lineage>
        <taxon>Bacteria</taxon>
        <taxon>Bacillati</taxon>
        <taxon>Actinomycetota</taxon>
        <taxon>Actinomycetes</taxon>
        <taxon>Streptosporangiales</taxon>
        <taxon>Thermomonosporaceae</taxon>
        <taxon>Actinomadura</taxon>
    </lineage>
</organism>
<gene>
    <name evidence="1" type="ORF">MF672_037085</name>
</gene>
<reference evidence="1 2" key="1">
    <citation type="submission" date="2022-04" db="EMBL/GenBank/DDBJ databases">
        <title>Genome draft of Actinomadura sp. ATCC 31491.</title>
        <authorList>
            <person name="Shi X."/>
            <person name="Du Y."/>
        </authorList>
    </citation>
    <scope>NUCLEOTIDE SEQUENCE [LARGE SCALE GENOMIC DNA]</scope>
    <source>
        <strain evidence="1 2">ATCC 31491</strain>
    </source>
</reference>
<evidence type="ECO:0008006" key="3">
    <source>
        <dbReference type="Google" id="ProtNLM"/>
    </source>
</evidence>
<name>A0ABT0G447_9ACTN</name>
<comment type="caution">
    <text evidence="1">The sequence shown here is derived from an EMBL/GenBank/DDBJ whole genome shotgun (WGS) entry which is preliminary data.</text>
</comment>
<accession>A0ABT0G447</accession>
<evidence type="ECO:0000313" key="1">
    <source>
        <dbReference type="EMBL" id="MCK2219372.1"/>
    </source>
</evidence>